<feature type="binding site" evidence="8 10">
    <location>
        <begin position="56"/>
        <end position="59"/>
    </location>
    <ligand>
        <name>substrate</name>
    </ligand>
</feature>
<dbReference type="InterPro" id="IPR006151">
    <property type="entry name" value="Shikm_DH/Glu-tRNA_Rdtase"/>
</dbReference>
<dbReference type="Pfam" id="PF05201">
    <property type="entry name" value="GlutR_N"/>
    <property type="match status" value="1"/>
</dbReference>
<comment type="pathway">
    <text evidence="1 8 13">Porphyrin-containing compound metabolism; protoporphyrin-IX biosynthesis; 5-aminolevulinate from L-glutamyl-tRNA(Glu): step 1/2.</text>
</comment>
<reference evidence="18" key="1">
    <citation type="submission" date="2016-11" db="EMBL/GenBank/DDBJ databases">
        <title>Trade-off between light-utilization and light-protection in marine flavobacteria.</title>
        <authorList>
            <person name="Kumagai Y."/>
            <person name="Yoshizawa S."/>
            <person name="Kogure K."/>
        </authorList>
    </citation>
    <scope>NUCLEOTIDE SEQUENCE [LARGE SCALE GENOMIC DNA]</scope>
    <source>
        <strain evidence="18">SG-18</strain>
    </source>
</reference>
<dbReference type="PROSITE" id="PS00747">
    <property type="entry name" value="GLUTR"/>
    <property type="match status" value="1"/>
</dbReference>
<evidence type="ECO:0000256" key="5">
    <source>
        <dbReference type="ARBA" id="ARBA00023002"/>
    </source>
</evidence>
<dbReference type="PIRSF" id="PIRSF000445">
    <property type="entry name" value="4pyrrol_synth_GluRdtase"/>
    <property type="match status" value="1"/>
</dbReference>
<dbReference type="InterPro" id="IPR015896">
    <property type="entry name" value="4pyrrol_synth_GluRdtase_dimer"/>
</dbReference>
<dbReference type="InterPro" id="IPR036453">
    <property type="entry name" value="GluRdtase_dimer_dom_sf"/>
</dbReference>
<feature type="domain" description="Quinate/shikimate 5-dehydrogenase/glutamyl-tRNA reductase" evidence="15">
    <location>
        <begin position="179"/>
        <end position="304"/>
    </location>
</feature>
<dbReference type="PANTHER" id="PTHR43013:SF1">
    <property type="entry name" value="GLUTAMYL-TRNA REDUCTASE"/>
    <property type="match status" value="1"/>
</dbReference>
<dbReference type="PANTHER" id="PTHR43013">
    <property type="entry name" value="GLUTAMYL-TRNA REDUCTASE"/>
    <property type="match status" value="1"/>
</dbReference>
<gene>
    <name evidence="8" type="primary">hemA</name>
    <name evidence="17" type="ORF">BST99_10890</name>
</gene>
<feature type="active site" description="Nucleophile" evidence="8 9">
    <location>
        <position position="57"/>
    </location>
</feature>
<feature type="binding site" evidence="8 11">
    <location>
        <begin position="192"/>
        <end position="197"/>
    </location>
    <ligand>
        <name>NADP(+)</name>
        <dbReference type="ChEBI" id="CHEBI:58349"/>
    </ligand>
</feature>
<dbReference type="SUPFAM" id="SSF69742">
    <property type="entry name" value="Glutamyl tRNA-reductase catalytic, N-terminal domain"/>
    <property type="match status" value="1"/>
</dbReference>
<evidence type="ECO:0000256" key="10">
    <source>
        <dbReference type="PIRSR" id="PIRSR000445-2"/>
    </source>
</evidence>
<keyword evidence="5 8" id="KW-0560">Oxidoreductase</keyword>
<evidence type="ECO:0000313" key="18">
    <source>
        <dbReference type="Proteomes" id="UP000239366"/>
    </source>
</evidence>
<comment type="function">
    <text evidence="8">Catalyzes the NADPH-dependent reduction of glutamyl-tRNA(Glu) to glutamate 1-semialdehyde (GSA).</text>
</comment>
<dbReference type="InterPro" id="IPR036291">
    <property type="entry name" value="NAD(P)-bd_dom_sf"/>
</dbReference>
<organism evidence="17 18">
    <name type="scientific">Aureicoccus marinus</name>
    <dbReference type="NCBI Taxonomy" id="754435"/>
    <lineage>
        <taxon>Bacteria</taxon>
        <taxon>Pseudomonadati</taxon>
        <taxon>Bacteroidota</taxon>
        <taxon>Flavobacteriia</taxon>
        <taxon>Flavobacteriales</taxon>
        <taxon>Flavobacteriaceae</taxon>
        <taxon>Aureicoccus</taxon>
    </lineage>
</organism>
<dbReference type="InterPro" id="IPR036343">
    <property type="entry name" value="GluRdtase_N_sf"/>
</dbReference>
<evidence type="ECO:0000256" key="4">
    <source>
        <dbReference type="ARBA" id="ARBA00022857"/>
    </source>
</evidence>
<dbReference type="SUPFAM" id="SSF69075">
    <property type="entry name" value="Glutamyl tRNA-reductase dimerization domain"/>
    <property type="match status" value="1"/>
</dbReference>
<dbReference type="Gene3D" id="3.30.460.30">
    <property type="entry name" value="Glutamyl-tRNA reductase, N-terminal domain"/>
    <property type="match status" value="1"/>
</dbReference>
<evidence type="ECO:0000256" key="9">
    <source>
        <dbReference type="PIRSR" id="PIRSR000445-1"/>
    </source>
</evidence>
<dbReference type="RefSeq" id="WP_105001839.1">
    <property type="nucleotide sequence ID" value="NZ_MQVX01000001.1"/>
</dbReference>
<evidence type="ECO:0000259" key="15">
    <source>
        <dbReference type="Pfam" id="PF01488"/>
    </source>
</evidence>
<dbReference type="AlphaFoldDB" id="A0A2S7T9I3"/>
<evidence type="ECO:0000256" key="11">
    <source>
        <dbReference type="PIRSR" id="PIRSR000445-3"/>
    </source>
</evidence>
<evidence type="ECO:0000259" key="14">
    <source>
        <dbReference type="Pfam" id="PF00745"/>
    </source>
</evidence>
<dbReference type="Pfam" id="PF00745">
    <property type="entry name" value="GlutR_dimer"/>
    <property type="match status" value="1"/>
</dbReference>
<dbReference type="SUPFAM" id="SSF51735">
    <property type="entry name" value="NAD(P)-binding Rossmann-fold domains"/>
    <property type="match status" value="1"/>
</dbReference>
<keyword evidence="6 8" id="KW-0627">Porphyrin biosynthesis</keyword>
<dbReference type="Gene3D" id="3.40.50.720">
    <property type="entry name" value="NAD(P)-binding Rossmann-like Domain"/>
    <property type="match status" value="1"/>
</dbReference>
<dbReference type="GO" id="GO:0019353">
    <property type="term" value="P:protoporphyrinogen IX biosynthetic process from glutamate"/>
    <property type="evidence" value="ECO:0007669"/>
    <property type="project" value="TreeGrafter"/>
</dbReference>
<feature type="domain" description="Tetrapyrrole biosynthesis glutamyl-tRNA reductase dimerisation" evidence="14">
    <location>
        <begin position="318"/>
        <end position="412"/>
    </location>
</feature>
<feature type="binding site" evidence="8 10">
    <location>
        <position position="112"/>
    </location>
    <ligand>
        <name>substrate</name>
    </ligand>
</feature>
<proteinExistence type="inferred from homology"/>
<dbReference type="InterPro" id="IPR015895">
    <property type="entry name" value="4pyrrol_synth_GluRdtase_N"/>
</dbReference>
<dbReference type="GO" id="GO:0050661">
    <property type="term" value="F:NADP binding"/>
    <property type="evidence" value="ECO:0007669"/>
    <property type="project" value="InterPro"/>
</dbReference>
<name>A0A2S7T9I3_9FLAO</name>
<evidence type="ECO:0000256" key="1">
    <source>
        <dbReference type="ARBA" id="ARBA00005059"/>
    </source>
</evidence>
<evidence type="ECO:0000256" key="7">
    <source>
        <dbReference type="ARBA" id="ARBA00047464"/>
    </source>
</evidence>
<dbReference type="GO" id="GO:0008883">
    <property type="term" value="F:glutamyl-tRNA reductase activity"/>
    <property type="evidence" value="ECO:0007669"/>
    <property type="project" value="UniProtKB-UniRule"/>
</dbReference>
<evidence type="ECO:0000256" key="8">
    <source>
        <dbReference type="HAMAP-Rule" id="MF_00087"/>
    </source>
</evidence>
<dbReference type="InterPro" id="IPR018214">
    <property type="entry name" value="GluRdtase_CS"/>
</dbReference>
<comment type="similarity">
    <text evidence="2 8 13">Belongs to the glutamyl-tRNA reductase family.</text>
</comment>
<dbReference type="InterPro" id="IPR000343">
    <property type="entry name" value="4pyrrol_synth_GluRdtase"/>
</dbReference>
<comment type="domain">
    <text evidence="8">Possesses an unusual extended V-shaped dimeric structure with each monomer consisting of three distinct domains arranged along a curved 'spinal' alpha-helix. The N-terminal catalytic domain specifically recognizes the glutamate moiety of the substrate. The second domain is the NADPH-binding domain, and the third C-terminal domain is responsible for dimerization.</text>
</comment>
<dbReference type="EC" id="1.2.1.70" evidence="3 8"/>
<evidence type="ECO:0000256" key="3">
    <source>
        <dbReference type="ARBA" id="ARBA00012970"/>
    </source>
</evidence>
<evidence type="ECO:0000313" key="17">
    <source>
        <dbReference type="EMBL" id="PQJ16165.1"/>
    </source>
</evidence>
<dbReference type="HAMAP" id="MF_00087">
    <property type="entry name" value="Glu_tRNA_reductase"/>
    <property type="match status" value="1"/>
</dbReference>
<feature type="site" description="Important for activity" evidence="8 12">
    <location>
        <position position="102"/>
    </location>
</feature>
<keyword evidence="4 8" id="KW-0521">NADP</keyword>
<dbReference type="OrthoDB" id="110209at2"/>
<feature type="domain" description="Glutamyl-tRNA reductase N-terminal" evidence="16">
    <location>
        <begin position="14"/>
        <end position="159"/>
    </location>
</feature>
<evidence type="ECO:0000256" key="12">
    <source>
        <dbReference type="PIRSR" id="PIRSR000445-4"/>
    </source>
</evidence>
<comment type="caution">
    <text evidence="17">The sequence shown here is derived from an EMBL/GenBank/DDBJ whole genome shotgun (WGS) entry which is preliminary data.</text>
</comment>
<dbReference type="UniPathway" id="UPA00251">
    <property type="reaction ID" value="UER00316"/>
</dbReference>
<sequence>MTSTASSSLSFFVVGLSFQKAEESIRGRFNLATEQYEALLDQGKEQGLSSLMGISTCNRTELYGYATNPIQLIKLLCAHTEGSFEEFQDYAYIYKNQEAITHLFRVGTGLESQILGDFEIISQIKQSFGKAKKAGTTSPFLERLCNAVIQASKRIKNETALSSGATSVAFASVKYILENVTELNKKRILLFGTGKIGRNTCDNLTKHAPGAEITLINRTREKAEEIGGKYNLKVKDYGDLPAEIRRSDILIVATGAQKPTLSKELVFAKKSLLILDLSVPKNVADEVSKMDHVEVVHLDQLSRITDITREQRAKDIPAAERIYKEVMTDFMAWLGTRKFAPVIGALKEKLLQMKEEELDFHARKWPDYNEEQMDKFSERLIQKITKQVANHLKSANGSTDTSIEYIEAIFQLDTAKK</sequence>
<dbReference type="Pfam" id="PF01488">
    <property type="entry name" value="Shikimate_DH"/>
    <property type="match status" value="1"/>
</dbReference>
<comment type="miscellaneous">
    <text evidence="8">During catalysis, the active site Cys acts as a nucleophile attacking the alpha-carbonyl group of tRNA-bound glutamate with the formation of a thioester intermediate between enzyme and glutamate, and the concomitant release of tRNA(Glu). The thioester intermediate is finally reduced by direct hydride transfer from NADPH, to form the product GSA.</text>
</comment>
<evidence type="ECO:0000256" key="2">
    <source>
        <dbReference type="ARBA" id="ARBA00005916"/>
    </source>
</evidence>
<evidence type="ECO:0000259" key="16">
    <source>
        <dbReference type="Pfam" id="PF05201"/>
    </source>
</evidence>
<dbReference type="EMBL" id="MQVX01000001">
    <property type="protein sequence ID" value="PQJ16165.1"/>
    <property type="molecule type" value="Genomic_DNA"/>
</dbReference>
<evidence type="ECO:0000256" key="6">
    <source>
        <dbReference type="ARBA" id="ARBA00023244"/>
    </source>
</evidence>
<comment type="catalytic activity">
    <reaction evidence="7 8 13">
        <text>(S)-4-amino-5-oxopentanoate + tRNA(Glu) + NADP(+) = L-glutamyl-tRNA(Glu) + NADPH + H(+)</text>
        <dbReference type="Rhea" id="RHEA:12344"/>
        <dbReference type="Rhea" id="RHEA-COMP:9663"/>
        <dbReference type="Rhea" id="RHEA-COMP:9680"/>
        <dbReference type="ChEBI" id="CHEBI:15378"/>
        <dbReference type="ChEBI" id="CHEBI:57501"/>
        <dbReference type="ChEBI" id="CHEBI:57783"/>
        <dbReference type="ChEBI" id="CHEBI:58349"/>
        <dbReference type="ChEBI" id="CHEBI:78442"/>
        <dbReference type="ChEBI" id="CHEBI:78520"/>
        <dbReference type="EC" id="1.2.1.70"/>
    </reaction>
</comment>
<evidence type="ECO:0000256" key="13">
    <source>
        <dbReference type="RuleBase" id="RU000584"/>
    </source>
</evidence>
<dbReference type="FunFam" id="3.30.460.30:FF:000001">
    <property type="entry name" value="Glutamyl-tRNA reductase"/>
    <property type="match status" value="1"/>
</dbReference>
<keyword evidence="18" id="KW-1185">Reference proteome</keyword>
<dbReference type="NCBIfam" id="TIGR01035">
    <property type="entry name" value="hemA"/>
    <property type="match status" value="1"/>
</dbReference>
<feature type="binding site" evidence="8 10">
    <location>
        <position position="123"/>
    </location>
    <ligand>
        <name>substrate</name>
    </ligand>
</feature>
<accession>A0A2S7T9I3</accession>
<dbReference type="Proteomes" id="UP000239366">
    <property type="component" value="Unassembled WGS sequence"/>
</dbReference>
<protein>
    <recommendedName>
        <fullName evidence="3 8">Glutamyl-tRNA reductase</fullName>
        <shortName evidence="8">GluTR</shortName>
        <ecNumber evidence="3 8">1.2.1.70</ecNumber>
    </recommendedName>
</protein>
<comment type="subunit">
    <text evidence="8">Homodimer.</text>
</comment>
<feature type="binding site" evidence="8 10">
    <location>
        <begin position="117"/>
        <end position="119"/>
    </location>
    <ligand>
        <name>substrate</name>
    </ligand>
</feature>